<dbReference type="GO" id="GO:0003712">
    <property type="term" value="F:transcription coregulator activity"/>
    <property type="evidence" value="ECO:0007669"/>
    <property type="project" value="InterPro"/>
</dbReference>
<dbReference type="Gene3D" id="1.10.246.20">
    <property type="entry name" value="Coactivator CBP, KIX domain"/>
    <property type="match status" value="1"/>
</dbReference>
<dbReference type="PROSITE" id="PS50134">
    <property type="entry name" value="ZF_TAZ"/>
    <property type="match status" value="1"/>
</dbReference>
<evidence type="ECO:0000256" key="7">
    <source>
        <dbReference type="PROSITE-ProRule" id="PRU00035"/>
    </source>
</evidence>
<feature type="region of interest" description="Disordered" evidence="8">
    <location>
        <begin position="400"/>
        <end position="426"/>
    </location>
</feature>
<reference evidence="11" key="1">
    <citation type="submission" date="2021-01" db="EMBL/GenBank/DDBJ databases">
        <authorList>
            <person name="Corre E."/>
            <person name="Pelletier E."/>
            <person name="Niang G."/>
            <person name="Scheremetjew M."/>
            <person name="Finn R."/>
            <person name="Kale V."/>
            <person name="Holt S."/>
            <person name="Cochrane G."/>
            <person name="Meng A."/>
            <person name="Brown T."/>
            <person name="Cohen L."/>
        </authorList>
    </citation>
    <scope>NUCLEOTIDE SEQUENCE</scope>
    <source>
        <strain evidence="11">MM31A-1</strain>
    </source>
</reference>
<keyword evidence="5 7" id="KW-0103">Bromodomain</keyword>
<sequence>MKQHVESDAKKIPMNMSNFQQYPQLQEGQSAGTQQSLNIADSRRSSFANFPDTLSSSSFQNIFSSFGSFSENIAQPVQSNNGMRNASFVAGLDGDKCSNEVGTQNANTPPFPMTAVDPTHSTNNTMINHHLHDSSAKLDPSSQQPASSQPENATMWAMTQNNVNNPSQPTQQGTYLNDNIANMTGMKSNIGNGNNLLNYSKNGMLTIQNNGLQNKVASNNQMQRSLMQHMNQFQGNNPVPVHVQQQMHMQFQQQMQQQIQNMQPQGPLSISREQAHKNLASTNVPNNSTSNGALNGTSALNEVKQTKPGMSPEEQLMRQKNLIDRLERQIAEHKGQMGVAGSKTPPPNNISQNSTSTEISAMQTKTTTETNGYNGMDKNTAYPNDVHNQFQNLNNLQHMHQPLQPSQPQKNNEPRAPYVGSNNDDKGHLYQGVLSQDITKNDPITQMFLQNQQQQQYNAGITPFSDGSARYSNIPIPSLSSNVPEVANPMSWKWQCNKDMADRKCVLFAVMKVIENVQEGNNQPPDKISVMAKRLEEFLYRSARSKDEYTDMNTLKKRLHMIACDSRIDSKSPKLPNTDSNPSSAHSQQIKNLSSMKTFSGNSTMSETAQRRISLLRQNNLQFEGTIDAITSQRLKNQQNTSQPKVTHGMNLPTQMDHTQHNTVPQNVTIANNPGNNPSAGNTALEVMLKQNQLRKFHPAIAQLHMNLNKTASSRTKQLNPVPIGEKQKKKAVRQQQQRLMLLRHASNCKLGSKCRSKVCPQMVKLWIHMKTCRDMNCTTQHCLSSRCVLNHYRICKEEKRTASCEVCSSVMKAIQMSSQSDDPLDIQPSLEDNEWQKLTANMSQLGTTKPEALSNNGIAGESKTSKRIDENHLTLAELRAEQVKLNQQHLLLKRLQDQHEQELLQHQLSNVSPESEEAQKLKNQNFLLQKCQQQFLEDQKLLQQLISRRDSNLQKSKDQNGLNPLQWTALNQNVDIDGSSSSGTVDAHRVMQANSLHNSNPHFTERKRRSNGQSSEFEKNPKAQRLLDTTDRYMSTTGQNMSEEIVMKMSPMIESLLGHEYGWIFKTAVNPVELGLPDYFEVIEKPMDLGLVKEMLMRRRYNTIEEVAKDVRLTFNNAILYNGVQSDVGRMAQGMLHFFNQKIEQVLPRAQMQIQEV</sequence>
<dbReference type="SUPFAM" id="SSF57933">
    <property type="entry name" value="TAZ domain"/>
    <property type="match status" value="1"/>
</dbReference>
<dbReference type="Pfam" id="PF16987">
    <property type="entry name" value="KIX_2"/>
    <property type="match status" value="1"/>
</dbReference>
<evidence type="ECO:0000256" key="3">
    <source>
        <dbReference type="ARBA" id="ARBA00022771"/>
    </source>
</evidence>
<dbReference type="InterPro" id="IPR000197">
    <property type="entry name" value="Znf_TAZ"/>
</dbReference>
<evidence type="ECO:0000259" key="9">
    <source>
        <dbReference type="PROSITE" id="PS50014"/>
    </source>
</evidence>
<dbReference type="SMART" id="SM00297">
    <property type="entry name" value="BROMO"/>
    <property type="match status" value="1"/>
</dbReference>
<organism evidence="11">
    <name type="scientific">Chaetoceros debilis</name>
    <dbReference type="NCBI Taxonomy" id="122233"/>
    <lineage>
        <taxon>Eukaryota</taxon>
        <taxon>Sar</taxon>
        <taxon>Stramenopiles</taxon>
        <taxon>Ochrophyta</taxon>
        <taxon>Bacillariophyta</taxon>
        <taxon>Coscinodiscophyceae</taxon>
        <taxon>Chaetocerotophycidae</taxon>
        <taxon>Chaetocerotales</taxon>
        <taxon>Chaetocerotaceae</taxon>
        <taxon>Chaetoceros</taxon>
    </lineage>
</organism>
<dbReference type="InterPro" id="IPR036546">
    <property type="entry name" value="MED15_KIX"/>
</dbReference>
<dbReference type="GO" id="GO:0005634">
    <property type="term" value="C:nucleus"/>
    <property type="evidence" value="ECO:0007669"/>
    <property type="project" value="UniProtKB-SubCell"/>
</dbReference>
<dbReference type="InterPro" id="IPR036427">
    <property type="entry name" value="Bromodomain-like_sf"/>
</dbReference>
<evidence type="ECO:0008006" key="12">
    <source>
        <dbReference type="Google" id="ProtNLM"/>
    </source>
</evidence>
<dbReference type="Gene3D" id="1.20.1020.10">
    <property type="entry name" value="TAZ domain"/>
    <property type="match status" value="1"/>
</dbReference>
<evidence type="ECO:0000256" key="8">
    <source>
        <dbReference type="SAM" id="MobiDB-lite"/>
    </source>
</evidence>
<dbReference type="Pfam" id="PF00439">
    <property type="entry name" value="Bromodomain"/>
    <property type="match status" value="1"/>
</dbReference>
<gene>
    <name evidence="11" type="ORF">CDEB00056_LOCUS5687</name>
</gene>
<dbReference type="InterPro" id="IPR036529">
    <property type="entry name" value="KIX_dom_sf"/>
</dbReference>
<keyword evidence="3" id="KW-0863">Zinc-finger</keyword>
<dbReference type="AlphaFoldDB" id="A0A7S3V6P0"/>
<evidence type="ECO:0000256" key="2">
    <source>
        <dbReference type="ARBA" id="ARBA00022723"/>
    </source>
</evidence>
<dbReference type="InterPro" id="IPR035898">
    <property type="entry name" value="TAZ_dom_sf"/>
</dbReference>
<dbReference type="GO" id="GO:0008270">
    <property type="term" value="F:zinc ion binding"/>
    <property type="evidence" value="ECO:0007669"/>
    <property type="project" value="UniProtKB-KW"/>
</dbReference>
<proteinExistence type="predicted"/>
<accession>A0A7S3V6P0</accession>
<feature type="domain" description="TAZ-type" evidence="10">
    <location>
        <begin position="726"/>
        <end position="811"/>
    </location>
</feature>
<feature type="region of interest" description="Disordered" evidence="8">
    <location>
        <begin position="995"/>
        <end position="1027"/>
    </location>
</feature>
<comment type="subcellular location">
    <subcellularLocation>
        <location evidence="1">Nucleus</location>
    </subcellularLocation>
</comment>
<feature type="region of interest" description="Disordered" evidence="8">
    <location>
        <begin position="567"/>
        <end position="590"/>
    </location>
</feature>
<feature type="domain" description="Bromo" evidence="9">
    <location>
        <begin position="1058"/>
        <end position="1130"/>
    </location>
</feature>
<dbReference type="PROSITE" id="PS50014">
    <property type="entry name" value="BROMODOMAIN_2"/>
    <property type="match status" value="1"/>
</dbReference>
<feature type="region of interest" description="Disordered" evidence="8">
    <location>
        <begin position="336"/>
        <end position="359"/>
    </location>
</feature>
<dbReference type="InterPro" id="IPR001487">
    <property type="entry name" value="Bromodomain"/>
</dbReference>
<dbReference type="SUPFAM" id="SSF47370">
    <property type="entry name" value="Bromodomain"/>
    <property type="match status" value="1"/>
</dbReference>
<dbReference type="PANTHER" id="PTHR45926">
    <property type="entry name" value="OSJNBA0053K19.4 PROTEIN"/>
    <property type="match status" value="1"/>
</dbReference>
<dbReference type="GO" id="GO:0006355">
    <property type="term" value="P:regulation of DNA-templated transcription"/>
    <property type="evidence" value="ECO:0007669"/>
    <property type="project" value="InterPro"/>
</dbReference>
<dbReference type="SMART" id="SM00551">
    <property type="entry name" value="ZnF_TAZ"/>
    <property type="match status" value="1"/>
</dbReference>
<protein>
    <recommendedName>
        <fullName evidence="12">Histone acetyltransferase</fullName>
    </recommendedName>
</protein>
<feature type="compositionally biased region" description="Polar residues" evidence="8">
    <location>
        <begin position="575"/>
        <end position="590"/>
    </location>
</feature>
<dbReference type="Gene3D" id="1.20.920.10">
    <property type="entry name" value="Bromodomain-like"/>
    <property type="match status" value="1"/>
</dbReference>
<evidence type="ECO:0000313" key="11">
    <source>
        <dbReference type="EMBL" id="CAE0460846.1"/>
    </source>
</evidence>
<dbReference type="PRINTS" id="PR00503">
    <property type="entry name" value="BROMODOMAIN"/>
</dbReference>
<evidence type="ECO:0000256" key="6">
    <source>
        <dbReference type="ARBA" id="ARBA00023242"/>
    </source>
</evidence>
<evidence type="ECO:0000256" key="5">
    <source>
        <dbReference type="ARBA" id="ARBA00023117"/>
    </source>
</evidence>
<feature type="compositionally biased region" description="Polar residues" evidence="8">
    <location>
        <begin position="349"/>
        <end position="359"/>
    </location>
</feature>
<dbReference type="EMBL" id="HBIO01007570">
    <property type="protein sequence ID" value="CAE0460846.1"/>
    <property type="molecule type" value="Transcribed_RNA"/>
</dbReference>
<keyword evidence="2" id="KW-0479">Metal-binding</keyword>
<evidence type="ECO:0000256" key="1">
    <source>
        <dbReference type="ARBA" id="ARBA00004123"/>
    </source>
</evidence>
<evidence type="ECO:0000256" key="4">
    <source>
        <dbReference type="ARBA" id="ARBA00022833"/>
    </source>
</evidence>
<dbReference type="Pfam" id="PF02135">
    <property type="entry name" value="zf-TAZ"/>
    <property type="match status" value="1"/>
</dbReference>
<name>A0A7S3V6P0_9STRA</name>
<keyword evidence="6" id="KW-0539">Nucleus</keyword>
<keyword evidence="4" id="KW-0862">Zinc</keyword>
<evidence type="ECO:0000259" key="10">
    <source>
        <dbReference type="PROSITE" id="PS50134"/>
    </source>
</evidence>